<dbReference type="Pfam" id="PF02152">
    <property type="entry name" value="FolB"/>
    <property type="match status" value="1"/>
</dbReference>
<dbReference type="GO" id="GO:0004150">
    <property type="term" value="F:dihydroneopterin aldolase activity"/>
    <property type="evidence" value="ECO:0007669"/>
    <property type="project" value="InterPro"/>
</dbReference>
<dbReference type="GO" id="GO:0006760">
    <property type="term" value="P:folic acid-containing compound metabolic process"/>
    <property type="evidence" value="ECO:0007669"/>
    <property type="project" value="InterPro"/>
</dbReference>
<evidence type="ECO:0000313" key="2">
    <source>
        <dbReference type="EMBL" id="SVA28556.1"/>
    </source>
</evidence>
<organism evidence="2">
    <name type="scientific">marine metagenome</name>
    <dbReference type="NCBI Taxonomy" id="408172"/>
    <lineage>
        <taxon>unclassified sequences</taxon>
        <taxon>metagenomes</taxon>
        <taxon>ecological metagenomes</taxon>
    </lineage>
</organism>
<dbReference type="InterPro" id="IPR043133">
    <property type="entry name" value="GTP-CH-I_C/QueF"/>
</dbReference>
<proteinExistence type="predicted"/>
<feature type="non-terminal residue" evidence="2">
    <location>
        <position position="1"/>
    </location>
</feature>
<dbReference type="SUPFAM" id="SSF55620">
    <property type="entry name" value="Tetrahydrobiopterin biosynthesis enzymes-like"/>
    <property type="match status" value="1"/>
</dbReference>
<name>A0A381UK53_9ZZZZ</name>
<dbReference type="EMBL" id="UINC01006605">
    <property type="protein sequence ID" value="SVA28556.1"/>
    <property type="molecule type" value="Genomic_DNA"/>
</dbReference>
<dbReference type="SMART" id="SM00905">
    <property type="entry name" value="FolB"/>
    <property type="match status" value="1"/>
</dbReference>
<protein>
    <recommendedName>
        <fullName evidence="1">Dihydroneopterin aldolase/epimerase domain-containing protein</fullName>
    </recommendedName>
</protein>
<evidence type="ECO:0000259" key="1">
    <source>
        <dbReference type="SMART" id="SM00905"/>
    </source>
</evidence>
<dbReference type="Gene3D" id="3.30.1130.10">
    <property type="match status" value="1"/>
</dbReference>
<sequence length="130" mass="14221">VDALASVLTKSSEDVTVIFLEDAVREIEVGIHDFEQDATQPVRFDIHAIQSGSQRPAGEDINQVLDYEFLQTALDSVIARGRFGLLESLASELLDELLTPTLVVAASVKITKLEIPHFEGELGCSVTRLK</sequence>
<reference evidence="2" key="1">
    <citation type="submission" date="2018-05" db="EMBL/GenBank/DDBJ databases">
        <authorList>
            <person name="Lanie J.A."/>
            <person name="Ng W.-L."/>
            <person name="Kazmierczak K.M."/>
            <person name="Andrzejewski T.M."/>
            <person name="Davidsen T.M."/>
            <person name="Wayne K.J."/>
            <person name="Tettelin H."/>
            <person name="Glass J.I."/>
            <person name="Rusch D."/>
            <person name="Podicherti R."/>
            <person name="Tsui H.-C.T."/>
            <person name="Winkler M.E."/>
        </authorList>
    </citation>
    <scope>NUCLEOTIDE SEQUENCE</scope>
</reference>
<dbReference type="AlphaFoldDB" id="A0A381UK53"/>
<accession>A0A381UK53</accession>
<dbReference type="InterPro" id="IPR006157">
    <property type="entry name" value="FolB_dom"/>
</dbReference>
<feature type="domain" description="Dihydroneopterin aldolase/epimerase" evidence="1">
    <location>
        <begin position="18"/>
        <end position="128"/>
    </location>
</feature>
<gene>
    <name evidence="2" type="ORF">METZ01_LOCUS81410</name>
</gene>